<feature type="chain" id="PRO_5040444940" evidence="1">
    <location>
        <begin position="19"/>
        <end position="162"/>
    </location>
</feature>
<evidence type="ECO:0000256" key="1">
    <source>
        <dbReference type="SAM" id="SignalP"/>
    </source>
</evidence>
<evidence type="ECO:0000313" key="3">
    <source>
        <dbReference type="Proteomes" id="UP000717328"/>
    </source>
</evidence>
<name>A0A9P7GKN5_9AGAR</name>
<organism evidence="2 3">
    <name type="scientific">Sphagnurus paluster</name>
    <dbReference type="NCBI Taxonomy" id="117069"/>
    <lineage>
        <taxon>Eukaryota</taxon>
        <taxon>Fungi</taxon>
        <taxon>Dikarya</taxon>
        <taxon>Basidiomycota</taxon>
        <taxon>Agaricomycotina</taxon>
        <taxon>Agaricomycetes</taxon>
        <taxon>Agaricomycetidae</taxon>
        <taxon>Agaricales</taxon>
        <taxon>Tricholomatineae</taxon>
        <taxon>Lyophyllaceae</taxon>
        <taxon>Sphagnurus</taxon>
    </lineage>
</organism>
<proteinExistence type="predicted"/>
<sequence>MFLLALLSLKASYPKASTQRTGVPISFRQARDVHGFIYGFPIDSDAIHGCGNRLFPTSPAITDSDDEELTHGMLMVQMRKVYSHLINKLCEVRHRDGISLPENGLYEFEDDADETMWITVLALVACDWRNDTYIPADDQLEQIQNILEEEGFKGNPRWFVST</sequence>
<feature type="signal peptide" evidence="1">
    <location>
        <begin position="1"/>
        <end position="18"/>
    </location>
</feature>
<reference evidence="2" key="2">
    <citation type="submission" date="2021-10" db="EMBL/GenBank/DDBJ databases">
        <title>Phylogenomics reveals ancestral predisposition of the termite-cultivated fungus Termitomyces towards a domesticated lifestyle.</title>
        <authorList>
            <person name="Auxier B."/>
            <person name="Grum-Grzhimaylo A."/>
            <person name="Cardenas M.E."/>
            <person name="Lodge J.D."/>
            <person name="Laessoe T."/>
            <person name="Pedersen O."/>
            <person name="Smith M.E."/>
            <person name="Kuyper T.W."/>
            <person name="Franco-Molano E.A."/>
            <person name="Baroni T.J."/>
            <person name="Aanen D.K."/>
        </authorList>
    </citation>
    <scope>NUCLEOTIDE SEQUENCE</scope>
    <source>
        <strain evidence="2">D49</strain>
    </source>
</reference>
<dbReference type="EMBL" id="JABCKI010000313">
    <property type="protein sequence ID" value="KAG5651035.1"/>
    <property type="molecule type" value="Genomic_DNA"/>
</dbReference>
<dbReference type="AlphaFoldDB" id="A0A9P7GKN5"/>
<comment type="caution">
    <text evidence="2">The sequence shown here is derived from an EMBL/GenBank/DDBJ whole genome shotgun (WGS) entry which is preliminary data.</text>
</comment>
<protein>
    <submittedName>
        <fullName evidence="2">Uncharacterized protein</fullName>
    </submittedName>
</protein>
<keyword evidence="1" id="KW-0732">Signal</keyword>
<gene>
    <name evidence="2" type="ORF">H0H81_010163</name>
</gene>
<accession>A0A9P7GKN5</accession>
<keyword evidence="3" id="KW-1185">Reference proteome</keyword>
<reference evidence="2" key="1">
    <citation type="submission" date="2021-02" db="EMBL/GenBank/DDBJ databases">
        <authorList>
            <person name="Nieuwenhuis M."/>
            <person name="Van De Peppel L.J.J."/>
        </authorList>
    </citation>
    <scope>NUCLEOTIDE SEQUENCE</scope>
    <source>
        <strain evidence="2">D49</strain>
    </source>
</reference>
<dbReference type="Proteomes" id="UP000717328">
    <property type="component" value="Unassembled WGS sequence"/>
</dbReference>
<evidence type="ECO:0000313" key="2">
    <source>
        <dbReference type="EMBL" id="KAG5651035.1"/>
    </source>
</evidence>